<dbReference type="Pfam" id="PF13561">
    <property type="entry name" value="adh_short_C2"/>
    <property type="match status" value="1"/>
</dbReference>
<feature type="region of interest" description="Disordered" evidence="3">
    <location>
        <begin position="1"/>
        <end position="49"/>
    </location>
</feature>
<feature type="compositionally biased region" description="Basic residues" evidence="3">
    <location>
        <begin position="17"/>
        <end position="33"/>
    </location>
</feature>
<comment type="caution">
    <text evidence="4">The sequence shown here is derived from an EMBL/GenBank/DDBJ whole genome shotgun (WGS) entry which is preliminary data.</text>
</comment>
<dbReference type="FunFam" id="3.40.50.720:FF:000084">
    <property type="entry name" value="Short-chain dehydrogenase reductase"/>
    <property type="match status" value="1"/>
</dbReference>
<dbReference type="PRINTS" id="PR00080">
    <property type="entry name" value="SDRFAMILY"/>
</dbReference>
<dbReference type="CDD" id="cd05233">
    <property type="entry name" value="SDR_c"/>
    <property type="match status" value="1"/>
</dbReference>
<dbReference type="Gene3D" id="3.40.50.720">
    <property type="entry name" value="NAD(P)-binding Rossmann-like Domain"/>
    <property type="match status" value="1"/>
</dbReference>
<evidence type="ECO:0000313" key="4">
    <source>
        <dbReference type="EMBL" id="PAQ04966.1"/>
    </source>
</evidence>
<sequence length="307" mass="31657">MGSHGCVDALARPYGRSGRRQRGSAARKHRRHTGAAGPDGAGRYGGHLSLPGVGTRGQHHRAVAWRRQGRSALVSPLHGKRALVTGAASGIGRATAHALREAGATVLGLDLEASEGDIPILACDLASETDIIAAVGQGKDRIGGYDILVNNAGILQEAPLGGISLDHVDRMFAVNVRGAIIVAREILPHLPDGGRIINIASELAYLGRSGASVYCATKAALLGLTRSWARELAPRILVNAVAPGPTDTPLLGFEALTESQRALETTHPLGRIGRPDEIASAVVFLAGPGATFFTGQCLGANGGAAML</sequence>
<evidence type="ECO:0000256" key="1">
    <source>
        <dbReference type="ARBA" id="ARBA00006484"/>
    </source>
</evidence>
<reference evidence="4 5" key="1">
    <citation type="submission" date="2017-08" db="EMBL/GenBank/DDBJ databases">
        <title>Mesorhizobium wenxinae sp. nov., a novel rhizobial species isolated from root nodules of chickpea (Cicer arietinum L.).</title>
        <authorList>
            <person name="Zhang J."/>
        </authorList>
    </citation>
    <scope>NUCLEOTIDE SEQUENCE [LARGE SCALE GENOMIC DNA]</scope>
    <source>
        <strain evidence="4 5">SDW018</strain>
    </source>
</reference>
<dbReference type="GO" id="GO:0016616">
    <property type="term" value="F:oxidoreductase activity, acting on the CH-OH group of donors, NAD or NADP as acceptor"/>
    <property type="evidence" value="ECO:0007669"/>
    <property type="project" value="TreeGrafter"/>
</dbReference>
<comment type="similarity">
    <text evidence="1">Belongs to the short-chain dehydrogenases/reductases (SDR) family.</text>
</comment>
<protein>
    <recommendedName>
        <fullName evidence="6">Short-chain dehydrogenase</fullName>
    </recommendedName>
</protein>
<evidence type="ECO:0008006" key="6">
    <source>
        <dbReference type="Google" id="ProtNLM"/>
    </source>
</evidence>
<organism evidence="4 5">
    <name type="scientific">Mesorhizobium temperatum</name>
    <dbReference type="NCBI Taxonomy" id="241416"/>
    <lineage>
        <taxon>Bacteria</taxon>
        <taxon>Pseudomonadati</taxon>
        <taxon>Pseudomonadota</taxon>
        <taxon>Alphaproteobacteria</taxon>
        <taxon>Hyphomicrobiales</taxon>
        <taxon>Phyllobacteriaceae</taxon>
        <taxon>Mesorhizobium</taxon>
    </lineage>
</organism>
<dbReference type="Proteomes" id="UP000216442">
    <property type="component" value="Unassembled WGS sequence"/>
</dbReference>
<dbReference type="PROSITE" id="PS00061">
    <property type="entry name" value="ADH_SHORT"/>
    <property type="match status" value="1"/>
</dbReference>
<gene>
    <name evidence="4" type="ORF">CIT26_32400</name>
</gene>
<accession>A0A271LCL2</accession>
<dbReference type="EMBL" id="NPKJ01000075">
    <property type="protein sequence ID" value="PAQ04966.1"/>
    <property type="molecule type" value="Genomic_DNA"/>
</dbReference>
<dbReference type="AlphaFoldDB" id="A0A271LCL2"/>
<keyword evidence="2" id="KW-0560">Oxidoreductase</keyword>
<proteinExistence type="inferred from homology"/>
<dbReference type="PRINTS" id="PR00081">
    <property type="entry name" value="GDHRDH"/>
</dbReference>
<dbReference type="InterPro" id="IPR002347">
    <property type="entry name" value="SDR_fam"/>
</dbReference>
<dbReference type="PANTHER" id="PTHR42760:SF133">
    <property type="entry name" value="3-OXOACYL-[ACYL-CARRIER-PROTEIN] REDUCTASE"/>
    <property type="match status" value="1"/>
</dbReference>
<evidence type="ECO:0000313" key="5">
    <source>
        <dbReference type="Proteomes" id="UP000216442"/>
    </source>
</evidence>
<evidence type="ECO:0000256" key="3">
    <source>
        <dbReference type="SAM" id="MobiDB-lite"/>
    </source>
</evidence>
<dbReference type="InterPro" id="IPR036291">
    <property type="entry name" value="NAD(P)-bd_dom_sf"/>
</dbReference>
<keyword evidence="5" id="KW-1185">Reference proteome</keyword>
<name>A0A271LCL2_9HYPH</name>
<evidence type="ECO:0000256" key="2">
    <source>
        <dbReference type="ARBA" id="ARBA00023002"/>
    </source>
</evidence>
<dbReference type="SUPFAM" id="SSF51735">
    <property type="entry name" value="NAD(P)-binding Rossmann-fold domains"/>
    <property type="match status" value="1"/>
</dbReference>
<dbReference type="InterPro" id="IPR020904">
    <property type="entry name" value="Sc_DH/Rdtase_CS"/>
</dbReference>
<dbReference type="PANTHER" id="PTHR42760">
    <property type="entry name" value="SHORT-CHAIN DEHYDROGENASES/REDUCTASES FAMILY MEMBER"/>
    <property type="match status" value="1"/>
</dbReference>